<keyword evidence="1" id="KW-0812">Transmembrane</keyword>
<name>A0A839DTP5_9PSEU</name>
<gene>
    <name evidence="2" type="ORF">FHX42_001458</name>
</gene>
<reference evidence="2 3" key="1">
    <citation type="submission" date="2020-07" db="EMBL/GenBank/DDBJ databases">
        <title>Sequencing the genomes of 1000 actinobacteria strains.</title>
        <authorList>
            <person name="Klenk H.-P."/>
        </authorList>
    </citation>
    <scope>NUCLEOTIDE SEQUENCE [LARGE SCALE GENOMIC DNA]</scope>
    <source>
        <strain evidence="2 3">DSM 45975</strain>
    </source>
</reference>
<keyword evidence="1" id="KW-1133">Transmembrane helix</keyword>
<dbReference type="RefSeq" id="WP_220479593.1">
    <property type="nucleotide sequence ID" value="NZ_JACGWZ010000001.1"/>
</dbReference>
<comment type="caution">
    <text evidence="2">The sequence shown here is derived from an EMBL/GenBank/DDBJ whole genome shotgun (WGS) entry which is preliminary data.</text>
</comment>
<dbReference type="Pfam" id="PF07098">
    <property type="entry name" value="DUF1360"/>
    <property type="match status" value="1"/>
</dbReference>
<dbReference type="AlphaFoldDB" id="A0A839DTP5"/>
<evidence type="ECO:0000313" key="2">
    <source>
        <dbReference type="EMBL" id="MBA8824129.1"/>
    </source>
</evidence>
<protein>
    <recommendedName>
        <fullName evidence="4">DUF1360 domain-containing protein</fullName>
    </recommendedName>
</protein>
<sequence>MYGCFAQQRAEYSGDAPRRPIAGYSVMLTVYAVGFAGVAGIARITHRPAPRMGSGDLALMAITTCKISRALAKDPVTSPIRMPFTRFEDVTAASELHEEVRASGMEHAVGELVSCPFCLSSWVASGLLAGYTFSPGTTRAVMTTCTAVAGSGFLQYAYTTAQQRSMPAEKR</sequence>
<dbReference type="EMBL" id="JACGWZ010000001">
    <property type="protein sequence ID" value="MBA8824129.1"/>
    <property type="molecule type" value="Genomic_DNA"/>
</dbReference>
<proteinExistence type="predicted"/>
<keyword evidence="1" id="KW-0472">Membrane</keyword>
<organism evidence="2 3">
    <name type="scientific">Halosaccharopolyspora lacisalsi</name>
    <dbReference type="NCBI Taxonomy" id="1000566"/>
    <lineage>
        <taxon>Bacteria</taxon>
        <taxon>Bacillati</taxon>
        <taxon>Actinomycetota</taxon>
        <taxon>Actinomycetes</taxon>
        <taxon>Pseudonocardiales</taxon>
        <taxon>Pseudonocardiaceae</taxon>
        <taxon>Halosaccharopolyspora</taxon>
    </lineage>
</organism>
<dbReference type="Proteomes" id="UP000569329">
    <property type="component" value="Unassembled WGS sequence"/>
</dbReference>
<evidence type="ECO:0008006" key="4">
    <source>
        <dbReference type="Google" id="ProtNLM"/>
    </source>
</evidence>
<evidence type="ECO:0000313" key="3">
    <source>
        <dbReference type="Proteomes" id="UP000569329"/>
    </source>
</evidence>
<keyword evidence="3" id="KW-1185">Reference proteome</keyword>
<evidence type="ECO:0000256" key="1">
    <source>
        <dbReference type="SAM" id="Phobius"/>
    </source>
</evidence>
<feature type="transmembrane region" description="Helical" evidence="1">
    <location>
        <begin position="21"/>
        <end position="42"/>
    </location>
</feature>
<accession>A0A839DTP5</accession>
<dbReference type="InterPro" id="IPR010773">
    <property type="entry name" value="Mycophage_PG1_Gp7"/>
</dbReference>